<keyword evidence="7 11" id="KW-0808">Transferase</keyword>
<dbReference type="NCBIfam" id="NF007080">
    <property type="entry name" value="PRK09533.1"/>
    <property type="match status" value="1"/>
</dbReference>
<sequence>MTSLLRQLHASGQAIWLDFLDRQFLAEGGLRKLALHDGVTGVTSNPSIFEKAMGHGDAYDPGFRAALAQGDIGAQDLYESQAIEDIRAAAADLRPVYERLNGRDGYVSMEVSPYISNDTGATIAEAQRLWHRIGVPNLMIKVPGNSAGVPAVRQLTADGVNVNITLLFAIEAYQAVAEAYMAGLEARLAKGDPIDRIASVASFFVSRIDARIDKTIDARLAAGDREAEALTALRGKVAIANAKLAYAWYQEMIESKRWRNLAAQGAMPQRLLWASTGVKDPRFPDTLYVDTLIGPDTINTMPPQTMAAFRDHGTLAQTLAADLIGAQNVLAEVDRLGLDLAEVTASLVSDGVNQFAQATDALLGTVAAKRAEIVGDTINTMTATLPEALRQKVEVRLEMMRKEAWPRRLWEGDPSLWTGKGEDHWLGWLAAGQERQVDPDALVRLREHAQTNTNAVLLGMGGSSLGPEVLARILGNAPSHPRLHVLDTTDPAQITEVARSIDLEKTLFIVSSKSGSTMEPALLRSYFFALSGRQGDQFIAVTDPGSDLEKIAMNDRFAQIFSGDPTIGGRYSVLSVFGMVPAAVIGRDVMALYAAASPMVLSCGGDVPPQENPGLWLGAIIGEAATAGRDKLTIVASARLEPLGAWLEQLLAESTGKNGHGIVPVDLEPLGDPASYGDDRLFVHFALTSDVDAEQEAKLNMLEAAGQPIVRISLAQPERITQEFFRWEIATAIAGAIIGINPFDQPDVEAAKVAARQLVAAYETAGTLEPETPVAEDENFAIFALQDESAPDDTVIAMLRRHFAALEPGNYAGFLAYLERNASDAAALAMMRVAVRDARRVATVAGFGPRFLHSTGQAYKGGPNSGVFLVITRDPDPDLAIPGHKASFGTVQLAQARGDAAVLAQRGRRVLRLHLKKSGGGLEALQAAIAAAL</sequence>
<evidence type="ECO:0000256" key="10">
    <source>
        <dbReference type="ARBA" id="ARBA00048810"/>
    </source>
</evidence>
<proteinExistence type="inferred from homology"/>
<keyword evidence="6 11" id="KW-0963">Cytoplasm</keyword>
<dbReference type="RefSeq" id="WP_006952843.1">
    <property type="nucleotide sequence ID" value="NZ_CAVK010000061.1"/>
</dbReference>
<reference evidence="13 14" key="1">
    <citation type="submission" date="2013-03" db="EMBL/GenBank/DDBJ databases">
        <authorList>
            <person name="Le V."/>
        </authorList>
    </citation>
    <scope>NUCLEOTIDE SEQUENCE [LARGE SCALE GENOMIC DNA]</scope>
    <source>
        <strain evidence="13 14">BiD32</strain>
    </source>
</reference>
<dbReference type="GO" id="GO:0006096">
    <property type="term" value="P:glycolytic process"/>
    <property type="evidence" value="ECO:0007669"/>
    <property type="project" value="UniProtKB-UniPathway"/>
</dbReference>
<dbReference type="PROSITE" id="PS51463">
    <property type="entry name" value="P_GLUCOSE_ISOMERASE_3"/>
    <property type="match status" value="1"/>
</dbReference>
<dbReference type="PANTHER" id="PTHR10683">
    <property type="entry name" value="TRANSALDOLASE"/>
    <property type="match status" value="1"/>
</dbReference>
<dbReference type="InterPro" id="IPR004732">
    <property type="entry name" value="Transaldolase_2"/>
</dbReference>
<evidence type="ECO:0000256" key="5">
    <source>
        <dbReference type="ARBA" id="ARBA00013151"/>
    </source>
</evidence>
<dbReference type="PRINTS" id="PR00662">
    <property type="entry name" value="G6PISOMERASE"/>
</dbReference>
<evidence type="ECO:0000256" key="2">
    <source>
        <dbReference type="ARBA" id="ARBA00004496"/>
    </source>
</evidence>
<comment type="subcellular location">
    <subcellularLocation>
        <location evidence="2 11">Cytoplasm</location>
    </subcellularLocation>
</comment>
<organism evidence="13 14">
    <name type="scientific">Sphingobium indicum BiD32</name>
    <dbReference type="NCBI Taxonomy" id="1301087"/>
    <lineage>
        <taxon>Bacteria</taxon>
        <taxon>Pseudomonadati</taxon>
        <taxon>Pseudomonadota</taxon>
        <taxon>Alphaproteobacteria</taxon>
        <taxon>Sphingomonadales</taxon>
        <taxon>Sphingomonadaceae</taxon>
        <taxon>Sphingobium</taxon>
    </lineage>
</organism>
<comment type="catalytic activity">
    <reaction evidence="12">
        <text>alpha-D-glucose 6-phosphate = beta-D-fructose 6-phosphate</text>
        <dbReference type="Rhea" id="RHEA:11816"/>
        <dbReference type="ChEBI" id="CHEBI:57634"/>
        <dbReference type="ChEBI" id="CHEBI:58225"/>
        <dbReference type="EC" id="5.3.1.9"/>
    </reaction>
</comment>
<dbReference type="InterPro" id="IPR018225">
    <property type="entry name" value="Transaldolase_AS"/>
</dbReference>
<dbReference type="Gene3D" id="3.20.20.70">
    <property type="entry name" value="Aldolase class I"/>
    <property type="match status" value="1"/>
</dbReference>
<dbReference type="InterPro" id="IPR046348">
    <property type="entry name" value="SIS_dom_sf"/>
</dbReference>
<keyword evidence="12" id="KW-0324">Glycolysis</keyword>
<evidence type="ECO:0000256" key="11">
    <source>
        <dbReference type="HAMAP-Rule" id="MF_00493"/>
    </source>
</evidence>
<evidence type="ECO:0000256" key="6">
    <source>
        <dbReference type="ARBA" id="ARBA00022490"/>
    </source>
</evidence>
<dbReference type="SUPFAM" id="SSF53697">
    <property type="entry name" value="SIS domain"/>
    <property type="match status" value="1"/>
</dbReference>
<evidence type="ECO:0000256" key="3">
    <source>
        <dbReference type="ARBA" id="ARBA00004857"/>
    </source>
</evidence>
<dbReference type="InterPro" id="IPR013785">
    <property type="entry name" value="Aldolase_TIM"/>
</dbReference>
<comment type="similarity">
    <text evidence="12">Belongs to the GPI family.</text>
</comment>
<evidence type="ECO:0000313" key="13">
    <source>
        <dbReference type="EMBL" id="CCW17051.1"/>
    </source>
</evidence>
<dbReference type="InterPro" id="IPR001672">
    <property type="entry name" value="G6P_Isomerase"/>
</dbReference>
<evidence type="ECO:0000256" key="4">
    <source>
        <dbReference type="ARBA" id="ARBA00008426"/>
    </source>
</evidence>
<dbReference type="NCBIfam" id="TIGR00876">
    <property type="entry name" value="tal_mycobact"/>
    <property type="match status" value="1"/>
</dbReference>
<dbReference type="SUPFAM" id="SSF51569">
    <property type="entry name" value="Aldolase"/>
    <property type="match status" value="1"/>
</dbReference>
<protein>
    <recommendedName>
        <fullName evidence="5 11">Transaldolase</fullName>
        <ecNumber evidence="5 11">2.2.1.2</ecNumber>
    </recommendedName>
</protein>
<dbReference type="Pfam" id="PF00923">
    <property type="entry name" value="TAL_FSA"/>
    <property type="match status" value="1"/>
</dbReference>
<dbReference type="GO" id="GO:0004347">
    <property type="term" value="F:glucose-6-phosphate isomerase activity"/>
    <property type="evidence" value="ECO:0007669"/>
    <property type="project" value="UniProtKB-EC"/>
</dbReference>
<dbReference type="GO" id="GO:0004801">
    <property type="term" value="F:transaldolase activity"/>
    <property type="evidence" value="ECO:0007669"/>
    <property type="project" value="UniProtKB-UniRule"/>
</dbReference>
<dbReference type="UniPathway" id="UPA00115">
    <property type="reaction ID" value="UER00414"/>
</dbReference>
<dbReference type="GO" id="GO:0005737">
    <property type="term" value="C:cytoplasm"/>
    <property type="evidence" value="ECO:0007669"/>
    <property type="project" value="UniProtKB-SubCell"/>
</dbReference>
<dbReference type="AlphaFoldDB" id="N1MJC5"/>
<keyword evidence="12" id="KW-0312">Gluconeogenesis</keyword>
<dbReference type="OrthoDB" id="140919at2"/>
<keyword evidence="9 11" id="KW-0704">Schiff base</keyword>
<evidence type="ECO:0000256" key="9">
    <source>
        <dbReference type="ARBA" id="ARBA00023270"/>
    </source>
</evidence>
<dbReference type="GO" id="GO:0006098">
    <property type="term" value="P:pentose-phosphate shunt"/>
    <property type="evidence" value="ECO:0007669"/>
    <property type="project" value="UniProtKB-UniRule"/>
</dbReference>
<reference evidence="14" key="2">
    <citation type="submission" date="2013-04" db="EMBL/GenBank/DDBJ databases">
        <title>Bisphenol A degrading Sphingobium sp. strain BiD32.</title>
        <authorList>
            <person name="Nielsen J.L."/>
            <person name="Zhou N.A."/>
            <person name="Kjeldal H."/>
        </authorList>
    </citation>
    <scope>NUCLEOTIDE SEQUENCE [LARGE SCALE GENOMIC DNA]</scope>
    <source>
        <strain evidence="14">BiD32</strain>
    </source>
</reference>
<dbReference type="NCBIfam" id="NF002881">
    <property type="entry name" value="PRK03343.1"/>
    <property type="match status" value="1"/>
</dbReference>
<comment type="caution">
    <text evidence="13">The sequence shown here is derived from an EMBL/GenBank/DDBJ whole genome shotgun (WGS) entry which is preliminary data.</text>
</comment>
<dbReference type="PANTHER" id="PTHR10683:SF31">
    <property type="entry name" value="TRANSALDOLASE"/>
    <property type="match status" value="1"/>
</dbReference>
<dbReference type="EMBL" id="CAVK010000061">
    <property type="protein sequence ID" value="CCW17051.1"/>
    <property type="molecule type" value="Genomic_DNA"/>
</dbReference>
<comment type="function">
    <text evidence="1 11">Transaldolase is important for the balance of metabolites in the pentose-phosphate pathway.</text>
</comment>
<comment type="similarity">
    <text evidence="4 11">Belongs to the transaldolase family. Type 2 subfamily.</text>
</comment>
<accession>N1MJC5</accession>
<feature type="active site" description="Schiff-base intermediate with substrate" evidence="11">
    <location>
        <position position="141"/>
    </location>
</feature>
<dbReference type="UniPathway" id="UPA00109">
    <property type="reaction ID" value="UER00181"/>
</dbReference>
<keyword evidence="14" id="KW-1185">Reference proteome</keyword>
<dbReference type="PROSITE" id="PS01054">
    <property type="entry name" value="TRANSALDOLASE_1"/>
    <property type="match status" value="1"/>
</dbReference>
<dbReference type="Proteomes" id="UP000013201">
    <property type="component" value="Unassembled WGS sequence"/>
</dbReference>
<dbReference type="HAMAP" id="MF_00493">
    <property type="entry name" value="Transaldolase_2"/>
    <property type="match status" value="1"/>
</dbReference>
<evidence type="ECO:0000256" key="8">
    <source>
        <dbReference type="ARBA" id="ARBA00023126"/>
    </source>
</evidence>
<comment type="pathway">
    <text evidence="12">Carbohydrate degradation; glycolysis; D-glyceraldehyde 3-phosphate and glycerone phosphate from D-glucose: step 2/4.</text>
</comment>
<evidence type="ECO:0000256" key="1">
    <source>
        <dbReference type="ARBA" id="ARBA00003518"/>
    </source>
</evidence>
<keyword evidence="8 11" id="KW-0570">Pentose shunt</keyword>
<gene>
    <name evidence="11" type="primary">tal</name>
    <name evidence="13" type="ORF">EBBID32_13900</name>
</gene>
<name>N1MJC5_9SPHN</name>
<dbReference type="GO" id="GO:0097367">
    <property type="term" value="F:carbohydrate derivative binding"/>
    <property type="evidence" value="ECO:0007669"/>
    <property type="project" value="InterPro"/>
</dbReference>
<dbReference type="CDD" id="cd05015">
    <property type="entry name" value="SIS_PGI_1"/>
    <property type="match status" value="1"/>
</dbReference>
<dbReference type="CDD" id="cd00955">
    <property type="entry name" value="Transaldolase_like"/>
    <property type="match status" value="1"/>
</dbReference>
<dbReference type="GO" id="GO:0006094">
    <property type="term" value="P:gluconeogenesis"/>
    <property type="evidence" value="ECO:0007669"/>
    <property type="project" value="UniProtKB-KW"/>
</dbReference>
<evidence type="ECO:0000256" key="12">
    <source>
        <dbReference type="RuleBase" id="RU000612"/>
    </source>
</evidence>
<dbReference type="InterPro" id="IPR035476">
    <property type="entry name" value="SIS_PGI_1"/>
</dbReference>
<evidence type="ECO:0000313" key="14">
    <source>
        <dbReference type="Proteomes" id="UP000013201"/>
    </source>
</evidence>
<dbReference type="InterPro" id="IPR001585">
    <property type="entry name" value="TAL/FSA"/>
</dbReference>
<comment type="pathway">
    <text evidence="3 11">Carbohydrate degradation; pentose phosphate pathway; D-glyceraldehyde 3-phosphate and beta-D-fructose 6-phosphate from D-ribose 5-phosphate and D-xylulose 5-phosphate (non-oxidative stage): step 2/3.</text>
</comment>
<evidence type="ECO:0000256" key="7">
    <source>
        <dbReference type="ARBA" id="ARBA00022679"/>
    </source>
</evidence>
<dbReference type="Gene3D" id="3.40.50.10490">
    <property type="entry name" value="Glucose-6-phosphate isomerase like protein, domain 1"/>
    <property type="match status" value="3"/>
</dbReference>
<keyword evidence="12 13" id="KW-0413">Isomerase</keyword>
<comment type="catalytic activity">
    <reaction evidence="10 11">
        <text>D-sedoheptulose 7-phosphate + D-glyceraldehyde 3-phosphate = D-erythrose 4-phosphate + beta-D-fructose 6-phosphate</text>
        <dbReference type="Rhea" id="RHEA:17053"/>
        <dbReference type="ChEBI" id="CHEBI:16897"/>
        <dbReference type="ChEBI" id="CHEBI:57483"/>
        <dbReference type="ChEBI" id="CHEBI:57634"/>
        <dbReference type="ChEBI" id="CHEBI:59776"/>
        <dbReference type="EC" id="2.2.1.2"/>
    </reaction>
</comment>
<dbReference type="EC" id="2.2.1.2" evidence="5 11"/>
<dbReference type="Pfam" id="PF00342">
    <property type="entry name" value="PGI"/>
    <property type="match status" value="1"/>
</dbReference>